<sequence length="258" mass="29773">MLLVSKQAREMGKFYVLAALAMLGMIILSFIFFFILLDGPHYREQTIYNIYATGLLVGGALFGSIAFTQLAEKEKGMYWLSFPASHAEKMATTILYTSIGFLLVYTASFMLIKWIAVGFVKTYLVGNSGRTYQEAIWHPQQTSLVFQVMFAAYFGIQALFVLGSVYFGKYSFIKTIIASVVFAGVFIYVMYKSYSVFLPEEYSWSVIEMKRFFGPDNIKYEYYSVSKGLRESLIFLVKWAWAPIFWFITWTRLKEKQI</sequence>
<dbReference type="STRING" id="1349421.OI18_22685"/>
<evidence type="ECO:0000256" key="1">
    <source>
        <dbReference type="SAM" id="Phobius"/>
    </source>
</evidence>
<comment type="caution">
    <text evidence="2">The sequence shown here is derived from an EMBL/GenBank/DDBJ whole genome shotgun (WGS) entry which is preliminary data.</text>
</comment>
<protein>
    <submittedName>
        <fullName evidence="2">Uncharacterized protein</fullName>
    </submittedName>
</protein>
<name>A0A0C1IJU2_9BACT</name>
<feature type="transmembrane region" description="Helical" evidence="1">
    <location>
        <begin position="144"/>
        <end position="165"/>
    </location>
</feature>
<evidence type="ECO:0000313" key="2">
    <source>
        <dbReference type="EMBL" id="KIC90709.1"/>
    </source>
</evidence>
<feature type="transmembrane region" description="Helical" evidence="1">
    <location>
        <begin position="233"/>
        <end position="253"/>
    </location>
</feature>
<gene>
    <name evidence="2" type="ORF">OI18_22685</name>
</gene>
<organism evidence="2 3">
    <name type="scientific">Flavihumibacter solisilvae</name>
    <dbReference type="NCBI Taxonomy" id="1349421"/>
    <lineage>
        <taxon>Bacteria</taxon>
        <taxon>Pseudomonadati</taxon>
        <taxon>Bacteroidota</taxon>
        <taxon>Chitinophagia</taxon>
        <taxon>Chitinophagales</taxon>
        <taxon>Chitinophagaceae</taxon>
        <taxon>Flavihumibacter</taxon>
    </lineage>
</organism>
<keyword evidence="1" id="KW-0472">Membrane</keyword>
<dbReference type="Proteomes" id="UP000031408">
    <property type="component" value="Unassembled WGS sequence"/>
</dbReference>
<feature type="transmembrane region" description="Helical" evidence="1">
    <location>
        <begin position="12"/>
        <end position="36"/>
    </location>
</feature>
<dbReference type="EMBL" id="JSVC01000045">
    <property type="protein sequence ID" value="KIC90709.1"/>
    <property type="molecule type" value="Genomic_DNA"/>
</dbReference>
<feature type="transmembrane region" description="Helical" evidence="1">
    <location>
        <begin position="172"/>
        <end position="191"/>
    </location>
</feature>
<feature type="transmembrane region" description="Helical" evidence="1">
    <location>
        <begin position="93"/>
        <end position="116"/>
    </location>
</feature>
<accession>A0A0C1IJU2</accession>
<keyword evidence="1" id="KW-0812">Transmembrane</keyword>
<proteinExistence type="predicted"/>
<dbReference type="AlphaFoldDB" id="A0A0C1IJU2"/>
<keyword evidence="3" id="KW-1185">Reference proteome</keyword>
<reference evidence="2 3" key="1">
    <citation type="submission" date="2014-11" db="EMBL/GenBank/DDBJ databases">
        <title>Genome sequence of Flavihumibacter solisilvae 3-3.</title>
        <authorList>
            <person name="Zhou G."/>
            <person name="Li M."/>
            <person name="Wang G."/>
        </authorList>
    </citation>
    <scope>NUCLEOTIDE SEQUENCE [LARGE SCALE GENOMIC DNA]</scope>
    <source>
        <strain evidence="2 3">3-3</strain>
    </source>
</reference>
<evidence type="ECO:0000313" key="3">
    <source>
        <dbReference type="Proteomes" id="UP000031408"/>
    </source>
</evidence>
<keyword evidence="1" id="KW-1133">Transmembrane helix</keyword>
<feature type="transmembrane region" description="Helical" evidence="1">
    <location>
        <begin position="48"/>
        <end position="72"/>
    </location>
</feature>